<dbReference type="RefSeq" id="WP_163481756.1">
    <property type="nucleotide sequence ID" value="NZ_JAAGWF010000010.1"/>
</dbReference>
<dbReference type="Proteomes" id="UP000470246">
    <property type="component" value="Unassembled WGS sequence"/>
</dbReference>
<feature type="transmembrane region" description="Helical" evidence="1">
    <location>
        <begin position="26"/>
        <end position="47"/>
    </location>
</feature>
<proteinExistence type="predicted"/>
<gene>
    <name evidence="2" type="ORF">GCU56_10910</name>
</gene>
<keyword evidence="1" id="KW-1133">Transmembrane helix</keyword>
<keyword evidence="1" id="KW-0472">Membrane</keyword>
<keyword evidence="1" id="KW-0812">Transmembrane</keyword>
<evidence type="ECO:0000256" key="1">
    <source>
        <dbReference type="SAM" id="Phobius"/>
    </source>
</evidence>
<sequence>MTASNPQPGDSPAGGDGPRPSDLRRWAIRALVALVVLVVVAAIAVLLSRVLGSDDPSGGPDRALGLLLATPAGRLLAAC</sequence>
<evidence type="ECO:0000313" key="2">
    <source>
        <dbReference type="EMBL" id="NEK58381.1"/>
    </source>
</evidence>
<evidence type="ECO:0000313" key="3">
    <source>
        <dbReference type="Proteomes" id="UP000470246"/>
    </source>
</evidence>
<name>A0A7K3W0H8_9ACTN</name>
<accession>A0A7K3W0H8</accession>
<organism evidence="2 3">
    <name type="scientific">Geodermatophilus sabuli</name>
    <dbReference type="NCBI Taxonomy" id="1564158"/>
    <lineage>
        <taxon>Bacteria</taxon>
        <taxon>Bacillati</taxon>
        <taxon>Actinomycetota</taxon>
        <taxon>Actinomycetes</taxon>
        <taxon>Geodermatophilales</taxon>
        <taxon>Geodermatophilaceae</taxon>
        <taxon>Geodermatophilus</taxon>
    </lineage>
</organism>
<keyword evidence="3" id="KW-1185">Reference proteome</keyword>
<dbReference type="AlphaFoldDB" id="A0A7K3W0H8"/>
<reference evidence="2 3" key="1">
    <citation type="submission" date="2020-02" db="EMBL/GenBank/DDBJ databases">
        <title>Geodermatophilus sabuli CPCC 205279 I12A-02694.</title>
        <authorList>
            <person name="Jiang Z."/>
        </authorList>
    </citation>
    <scope>NUCLEOTIDE SEQUENCE [LARGE SCALE GENOMIC DNA]</scope>
    <source>
        <strain evidence="2 3">I12A-02694</strain>
    </source>
</reference>
<evidence type="ECO:0008006" key="4">
    <source>
        <dbReference type="Google" id="ProtNLM"/>
    </source>
</evidence>
<dbReference type="EMBL" id="JAAGWF010000010">
    <property type="protein sequence ID" value="NEK58381.1"/>
    <property type="molecule type" value="Genomic_DNA"/>
</dbReference>
<protein>
    <recommendedName>
        <fullName evidence="4">ABC transporter permease</fullName>
    </recommendedName>
</protein>
<comment type="caution">
    <text evidence="2">The sequence shown here is derived from an EMBL/GenBank/DDBJ whole genome shotgun (WGS) entry which is preliminary data.</text>
</comment>